<gene>
    <name evidence="2" type="ORF">GCM10009691_12450</name>
</gene>
<dbReference type="Pfam" id="PF13701">
    <property type="entry name" value="DDE_Tnp_1_4"/>
    <property type="match status" value="1"/>
</dbReference>
<keyword evidence="3" id="KW-1185">Reference proteome</keyword>
<name>A0ABP4MAX9_9MICO</name>
<dbReference type="InterPro" id="IPR047960">
    <property type="entry name" value="Transpos_IS1380"/>
</dbReference>
<accession>A0ABP4MAX9</accession>
<dbReference type="EMBL" id="BAAALY010000005">
    <property type="protein sequence ID" value="GAA1538902.1"/>
    <property type="molecule type" value="Genomic_DNA"/>
</dbReference>
<dbReference type="PROSITE" id="PS51257">
    <property type="entry name" value="PROKAR_LIPOPROTEIN"/>
    <property type="match status" value="1"/>
</dbReference>
<organism evidence="2 3">
    <name type="scientific">Brevibacterium picturae</name>
    <dbReference type="NCBI Taxonomy" id="260553"/>
    <lineage>
        <taxon>Bacteria</taxon>
        <taxon>Bacillati</taxon>
        <taxon>Actinomycetota</taxon>
        <taxon>Actinomycetes</taxon>
        <taxon>Micrococcales</taxon>
        <taxon>Brevibacteriaceae</taxon>
        <taxon>Brevibacterium</taxon>
    </lineage>
</organism>
<evidence type="ECO:0000313" key="2">
    <source>
        <dbReference type="EMBL" id="GAA1538902.1"/>
    </source>
</evidence>
<evidence type="ECO:0000259" key="1">
    <source>
        <dbReference type="Pfam" id="PF13701"/>
    </source>
</evidence>
<comment type="caution">
    <text evidence="2">The sequence shown here is derived from an EMBL/GenBank/DDBJ whole genome shotgun (WGS) entry which is preliminary data.</text>
</comment>
<proteinExistence type="predicted"/>
<feature type="domain" description="Transposase DDE" evidence="1">
    <location>
        <begin position="125"/>
        <end position="450"/>
    </location>
</feature>
<dbReference type="NCBIfam" id="NF033539">
    <property type="entry name" value="transpos_IS1380"/>
    <property type="match status" value="1"/>
</dbReference>
<protein>
    <submittedName>
        <fullName evidence="2">IS1380 family transposase</fullName>
    </submittedName>
</protein>
<reference evidence="3" key="1">
    <citation type="journal article" date="2019" name="Int. J. Syst. Evol. Microbiol.">
        <title>The Global Catalogue of Microorganisms (GCM) 10K type strain sequencing project: providing services to taxonomists for standard genome sequencing and annotation.</title>
        <authorList>
            <consortium name="The Broad Institute Genomics Platform"/>
            <consortium name="The Broad Institute Genome Sequencing Center for Infectious Disease"/>
            <person name="Wu L."/>
            <person name="Ma J."/>
        </authorList>
    </citation>
    <scope>NUCLEOTIDE SEQUENCE [LARGE SCALE GENOMIC DNA]</scope>
    <source>
        <strain evidence="3">JCM 13319</strain>
    </source>
</reference>
<sequence>MLARPGFFPGRDRGRALTDTVAALATGASCLTDVEAMTAQVELFGKDGGASDTTVLRVLGEYADRLREDGLPRRALARATAKVRAGVWEQIVARHGALPTVQVAGKDLAWPQPQPRQEEDHDVVVPVVIRLDATVIHAVSDKEGAEPNYKGYGHHPLTAWCSNTGESLAVMNRVGSAGSFTAADHVAVLDAALEQVPAAHRRDVLVTVDGAGASHELIDHLEALNTATAHGARGRRVEYSMGWPVDARTRTAIQAVRGGDWSPGLTATGKADDDAQVVELTGLLRHSAGGDRLGTWPAGLRVIARRVPRALGEQAELGQDPNWRYGAFATNTTTGQVQYLDARHRTQAHVEDRIKELKACGATRLPSKSYARNSAWLHLAGHAVTVLSWLRLLALDGDLAIAEPKKLRFRLLSAPARYVRHARQRILKIPTGWAWATDLADAFARLRALHPA</sequence>
<dbReference type="InterPro" id="IPR025668">
    <property type="entry name" value="Tnp_DDE_dom"/>
</dbReference>
<evidence type="ECO:0000313" key="3">
    <source>
        <dbReference type="Proteomes" id="UP001501791"/>
    </source>
</evidence>
<dbReference type="Proteomes" id="UP001501791">
    <property type="component" value="Unassembled WGS sequence"/>
</dbReference>